<dbReference type="PANTHER" id="PTHR42780">
    <property type="entry name" value="SOLEUCYL-TRNA SYNTHETASE"/>
    <property type="match status" value="1"/>
</dbReference>
<comment type="catalytic activity">
    <reaction evidence="7 8">
        <text>tRNA(Ile) + L-isoleucine + ATP = L-isoleucyl-tRNA(Ile) + AMP + diphosphate</text>
        <dbReference type="Rhea" id="RHEA:11060"/>
        <dbReference type="Rhea" id="RHEA-COMP:9666"/>
        <dbReference type="Rhea" id="RHEA-COMP:9695"/>
        <dbReference type="ChEBI" id="CHEBI:30616"/>
        <dbReference type="ChEBI" id="CHEBI:33019"/>
        <dbReference type="ChEBI" id="CHEBI:58045"/>
        <dbReference type="ChEBI" id="CHEBI:78442"/>
        <dbReference type="ChEBI" id="CHEBI:78528"/>
        <dbReference type="ChEBI" id="CHEBI:456215"/>
        <dbReference type="EC" id="6.1.1.5"/>
    </reaction>
</comment>
<dbReference type="Pfam" id="PF00133">
    <property type="entry name" value="tRNA-synt_1"/>
    <property type="match status" value="1"/>
</dbReference>
<evidence type="ECO:0000256" key="7">
    <source>
        <dbReference type="ARBA" id="ARBA00048359"/>
    </source>
</evidence>
<evidence type="ECO:0000256" key="4">
    <source>
        <dbReference type="ARBA" id="ARBA00022917"/>
    </source>
</evidence>
<dbReference type="HAMAP" id="MF_02003">
    <property type="entry name" value="Ile_tRNA_synth_type2"/>
    <property type="match status" value="1"/>
</dbReference>
<keyword evidence="2 8" id="KW-0547">Nucleotide-binding</keyword>
<gene>
    <name evidence="8 11" type="primary">ileS</name>
    <name evidence="11" type="ORF">GCM10010201_00990</name>
</gene>
<dbReference type="InterPro" id="IPR023586">
    <property type="entry name" value="Ile-tRNA-ligase_type2"/>
</dbReference>
<evidence type="ECO:0000256" key="1">
    <source>
        <dbReference type="ARBA" id="ARBA00022598"/>
    </source>
</evidence>
<comment type="cofactor">
    <cofactor evidence="8">
        <name>Zn(2+)</name>
        <dbReference type="ChEBI" id="CHEBI:29105"/>
    </cofactor>
</comment>
<comment type="caution">
    <text evidence="11">The sequence shown here is derived from an EMBL/GenBank/DDBJ whole genome shotgun (WGS) entry which is preliminary data.</text>
</comment>
<evidence type="ECO:0000259" key="9">
    <source>
        <dbReference type="Pfam" id="PF00133"/>
    </source>
</evidence>
<dbReference type="GO" id="GO:0016874">
    <property type="term" value="F:ligase activity"/>
    <property type="evidence" value="ECO:0007669"/>
    <property type="project" value="UniProtKB-KW"/>
</dbReference>
<reference evidence="11 12" key="1">
    <citation type="journal article" date="2019" name="Int. J. Syst. Evol. Microbiol.">
        <title>The Global Catalogue of Microorganisms (GCM) 10K type strain sequencing project: providing services to taxonomists for standard genome sequencing and annotation.</title>
        <authorList>
            <consortium name="The Broad Institute Genomics Platform"/>
            <consortium name="The Broad Institute Genome Sequencing Center for Infectious Disease"/>
            <person name="Wu L."/>
            <person name="Ma J."/>
        </authorList>
    </citation>
    <scope>NUCLEOTIDE SEQUENCE [LARGE SCALE GENOMIC DNA]</scope>
    <source>
        <strain evidence="11 12">JCM 3367</strain>
    </source>
</reference>
<comment type="subcellular location">
    <subcellularLocation>
        <location evidence="8">Cytoplasm</location>
    </subcellularLocation>
</comment>
<dbReference type="PANTHER" id="PTHR42780:SF1">
    <property type="entry name" value="ISOLEUCINE--TRNA LIGASE, CYTOPLASMIC"/>
    <property type="match status" value="1"/>
</dbReference>
<dbReference type="SUPFAM" id="SSF52374">
    <property type="entry name" value="Nucleotidylyl transferase"/>
    <property type="match status" value="1"/>
</dbReference>
<dbReference type="CDD" id="cd00818">
    <property type="entry name" value="IleRS_core"/>
    <property type="match status" value="1"/>
</dbReference>
<dbReference type="Pfam" id="PF19302">
    <property type="entry name" value="DUF5915"/>
    <property type="match status" value="1"/>
</dbReference>
<dbReference type="CDD" id="cd07961">
    <property type="entry name" value="Anticodon_Ia_Ile_ABEc"/>
    <property type="match status" value="1"/>
</dbReference>
<comment type="subunit">
    <text evidence="8">Monomer.</text>
</comment>
<sequence>MSRSPFTALPPRIDLPAIDHEILAFWQERDIFGKTLAATADGPRWVFYEGPPTANGRPGTHHVEARVFKDVFPRFKTMKGHHVPRMGGWDCHGLPVEIAVEKQLGINGKGEIEKYGVAAFNDRCRESVMKHVADFEQMTERCGYWLDMDHPYRTMDPSYVESVWWALSQIFDKGLLVEDHRVAPYCPRCGTGLSDHEVAQGYENIVDPSVTVRFPLVEPVAGHSGAELLVWTTTPWTLVSNTAVAVHPDVTYVLARAADGLFVVAEPLLAAVLGEDAEVVASFPGRALERAAYRRPLDLIDIPDAHYVILADYVTTTDGTGVVHQAPAFGADDLASCRSYGLPVVNPIGPDGRFDAAVPMVGGMFFKDADATLTDELRARGVLFKAVKYEHSYPHCWRCHTPLMYYAQLSWYIRTTGIRDALLRENAKTGWHPEHIRDGRFGDWLTNNVDWALSRNRYWGTPLPLWRCEAGHLTCVDSRAKLSELTGADLSGLDPHRPYIDEVTFACPQCSGVARRVPEVIDAWFDSGSMPFAQFGYPHLPGSAEKFTQAYPAQFIAEAIDQTRGWFYTLMAIGTLVFDRSSYENVLCLGHILAEDGRKMSKHLGNIIEPMPLMDRHGADALRWFMLCSGSPWGSRRVGDTPLEEIVRRTLLTYWNTVSFFTLYAEANDWTPGDGPAEPTPLDRWLRAELHHLVGAVDAAMEDYDTATAGRLLAEFIDDLSNWYVRLSRSRFWSGDPAAMGALYETINVLTRLLAPLTPFVAEHVWRSAVLAGGPDAPESVHLSAWPTVDESALDDALRSEMATVRALVDTGRAARKASSLRVRQPLARALLGVPEGAMPSDELLAYVSEELNVRSLAPLAAAGEVVDITVKPNFRELGKRFGGRTQFVAKAITAANPAELAAAVADGGAYEVLVDGDKTPVTSDDVLVTQAPRSGWAVSTQRGVTIALDATITPELRRAGLAREVIRLVQEARKQADLAITDRITLVWSVAGPADGPGAGTATAVREHAGEIADAVLATSMSEVDTGPAATVEDDLGFAFTITRA</sequence>
<keyword evidence="4 8" id="KW-0648">Protein biosynthesis</keyword>
<evidence type="ECO:0000256" key="3">
    <source>
        <dbReference type="ARBA" id="ARBA00022840"/>
    </source>
</evidence>
<dbReference type="Proteomes" id="UP001499978">
    <property type="component" value="Unassembled WGS sequence"/>
</dbReference>
<name>A0ABN3MX86_9ACTN</name>
<keyword evidence="3 8" id="KW-0067">ATP-binding</keyword>
<comment type="function">
    <text evidence="6 8">Catalyzes the attachment of isoleucine to tRNA(Ile). As IleRS can inadvertently accommodate and process structurally similar amino acids such as valine, to avoid such errors it has two additional distinct tRNA(Ile)-dependent editing activities. One activity is designated as 'pretransfer' editing and involves the hydrolysis of activated Val-AMP. The other activity is designated 'posttransfer' editing and involves deacylation of mischarged Val-tRNA(Ile).</text>
</comment>
<evidence type="ECO:0000259" key="10">
    <source>
        <dbReference type="Pfam" id="PF08264"/>
    </source>
</evidence>
<evidence type="ECO:0000256" key="6">
    <source>
        <dbReference type="ARBA" id="ARBA00025217"/>
    </source>
</evidence>
<evidence type="ECO:0000256" key="8">
    <source>
        <dbReference type="HAMAP-Rule" id="MF_02003"/>
    </source>
</evidence>
<dbReference type="Gene3D" id="3.90.740.10">
    <property type="entry name" value="Valyl/Leucyl/Isoleucyl-tRNA synthetase, editing domain"/>
    <property type="match status" value="1"/>
</dbReference>
<feature type="domain" description="Methionyl/Valyl/Leucyl/Isoleucyl-tRNA synthetase anticodon-binding" evidence="10">
    <location>
        <begin position="683"/>
        <end position="827"/>
    </location>
</feature>
<comment type="domain">
    <text evidence="8">IleRS has two distinct active sites: one for aminoacylation and one for editing. The misactivated valine is translocated from the active site to the editing site, which sterically excludes the correctly activated isoleucine. The single editing site contains two valyl binding pockets, one specific for each substrate (Val-AMP or Val-tRNA(Ile)).</text>
</comment>
<dbReference type="InterPro" id="IPR002301">
    <property type="entry name" value="Ile-tRNA-ligase"/>
</dbReference>
<evidence type="ECO:0000256" key="5">
    <source>
        <dbReference type="ARBA" id="ARBA00023146"/>
    </source>
</evidence>
<feature type="binding site" evidence="8">
    <location>
        <position position="602"/>
    </location>
    <ligand>
        <name>ATP</name>
        <dbReference type="ChEBI" id="CHEBI:30616"/>
    </ligand>
</feature>
<dbReference type="Gene3D" id="3.40.50.620">
    <property type="entry name" value="HUPs"/>
    <property type="match status" value="2"/>
</dbReference>
<dbReference type="PRINTS" id="PR00984">
    <property type="entry name" value="TRNASYNTHILE"/>
</dbReference>
<protein>
    <recommendedName>
        <fullName evidence="8">Isoleucine--tRNA ligase</fullName>
        <ecNumber evidence="8">6.1.1.5</ecNumber>
    </recommendedName>
    <alternativeName>
        <fullName evidence="8">Isoleucyl-tRNA synthetase</fullName>
        <shortName evidence="8">IleRS</shortName>
    </alternativeName>
</protein>
<dbReference type="Gene3D" id="1.10.730.10">
    <property type="entry name" value="Isoleucyl-tRNA Synthetase, Domain 1"/>
    <property type="match status" value="1"/>
</dbReference>
<keyword evidence="8" id="KW-0479">Metal-binding</keyword>
<keyword evidence="8" id="KW-0862">Zinc</keyword>
<feature type="short sequence motif" description="'KMSKS' region" evidence="8">
    <location>
        <begin position="599"/>
        <end position="603"/>
    </location>
</feature>
<evidence type="ECO:0000313" key="12">
    <source>
        <dbReference type="Proteomes" id="UP001499978"/>
    </source>
</evidence>
<dbReference type="InterPro" id="IPR033709">
    <property type="entry name" value="Anticodon_Ile_ABEc"/>
</dbReference>
<dbReference type="EC" id="6.1.1.5" evidence="8"/>
<keyword evidence="5 8" id="KW-0030">Aminoacyl-tRNA synthetase</keyword>
<accession>A0ABN3MX86</accession>
<dbReference type="SUPFAM" id="SSF50677">
    <property type="entry name" value="ValRS/IleRS/LeuRS editing domain"/>
    <property type="match status" value="1"/>
</dbReference>
<evidence type="ECO:0000313" key="11">
    <source>
        <dbReference type="EMBL" id="GAA2510169.1"/>
    </source>
</evidence>
<keyword evidence="1 8" id="KW-0436">Ligase</keyword>
<organism evidence="11 12">
    <name type="scientific">Pilimelia columellifera subsp. columellifera</name>
    <dbReference type="NCBI Taxonomy" id="706583"/>
    <lineage>
        <taxon>Bacteria</taxon>
        <taxon>Bacillati</taxon>
        <taxon>Actinomycetota</taxon>
        <taxon>Actinomycetes</taxon>
        <taxon>Micromonosporales</taxon>
        <taxon>Micromonosporaceae</taxon>
        <taxon>Pilimelia</taxon>
    </lineage>
</organism>
<keyword evidence="8" id="KW-0963">Cytoplasm</keyword>
<dbReference type="InterPro" id="IPR009008">
    <property type="entry name" value="Val/Leu/Ile-tRNA-synth_edit"/>
</dbReference>
<comment type="similarity">
    <text evidence="8">Belongs to the class-I aminoacyl-tRNA synthetase family. IleS type 2 subfamily.</text>
</comment>
<dbReference type="InterPro" id="IPR009080">
    <property type="entry name" value="tRNAsynth_Ia_anticodon-bd"/>
</dbReference>
<feature type="domain" description="Aminoacyl-tRNA synthetase class Ia" evidence="9">
    <location>
        <begin position="22"/>
        <end position="629"/>
    </location>
</feature>
<evidence type="ECO:0000256" key="2">
    <source>
        <dbReference type="ARBA" id="ARBA00022741"/>
    </source>
</evidence>
<dbReference type="InterPro" id="IPR002300">
    <property type="entry name" value="aa-tRNA-synth_Ia"/>
</dbReference>
<proteinExistence type="inferred from homology"/>
<dbReference type="NCBIfam" id="TIGR00392">
    <property type="entry name" value="ileS"/>
    <property type="match status" value="1"/>
</dbReference>
<feature type="short sequence motif" description="'HIGH' region" evidence="8">
    <location>
        <begin position="52"/>
        <end position="62"/>
    </location>
</feature>
<dbReference type="Pfam" id="PF08264">
    <property type="entry name" value="Anticodon_1"/>
    <property type="match status" value="1"/>
</dbReference>
<dbReference type="RefSeq" id="WP_344166644.1">
    <property type="nucleotide sequence ID" value="NZ_BAAARY010000001.1"/>
</dbReference>
<dbReference type="InterPro" id="IPR013155">
    <property type="entry name" value="M/V/L/I-tRNA-synth_anticd-bd"/>
</dbReference>
<dbReference type="EMBL" id="BAAARY010000001">
    <property type="protein sequence ID" value="GAA2510169.1"/>
    <property type="molecule type" value="Genomic_DNA"/>
</dbReference>
<dbReference type="InterPro" id="IPR014729">
    <property type="entry name" value="Rossmann-like_a/b/a_fold"/>
</dbReference>
<dbReference type="SUPFAM" id="SSF47323">
    <property type="entry name" value="Anticodon-binding domain of a subclass of class I aminoacyl-tRNA synthetases"/>
    <property type="match status" value="1"/>
</dbReference>
<keyword evidence="12" id="KW-1185">Reference proteome</keyword>